<dbReference type="InterPro" id="IPR001087">
    <property type="entry name" value="GDSL"/>
</dbReference>
<dbReference type="InterPro" id="IPR050592">
    <property type="entry name" value="GDSL_lipolytic_enzyme"/>
</dbReference>
<dbReference type="PANTHER" id="PTHR45642">
    <property type="entry name" value="GDSL ESTERASE/LIPASE EXL3"/>
    <property type="match status" value="1"/>
</dbReference>
<proteinExistence type="inferred from homology"/>
<dbReference type="EMBL" id="BSYO01000010">
    <property type="protein sequence ID" value="GMH11217.1"/>
    <property type="molecule type" value="Genomic_DNA"/>
</dbReference>
<dbReference type="AlphaFoldDB" id="A0AAD3XNB6"/>
<dbReference type="InterPro" id="IPR036514">
    <property type="entry name" value="SGNH_hydro_sf"/>
</dbReference>
<evidence type="ECO:0008006" key="4">
    <source>
        <dbReference type="Google" id="ProtNLM"/>
    </source>
</evidence>
<dbReference type="Proteomes" id="UP001279734">
    <property type="component" value="Unassembled WGS sequence"/>
</dbReference>
<dbReference type="PANTHER" id="PTHR45642:SF30">
    <property type="entry name" value="SGNH HYDROLASE-TYPE ESTERASE DOMAIN-CONTAINING PROTEIN"/>
    <property type="match status" value="1"/>
</dbReference>
<reference evidence="2" key="1">
    <citation type="submission" date="2023-05" db="EMBL/GenBank/DDBJ databases">
        <title>Nepenthes gracilis genome sequencing.</title>
        <authorList>
            <person name="Fukushima K."/>
        </authorList>
    </citation>
    <scope>NUCLEOTIDE SEQUENCE</scope>
    <source>
        <strain evidence="2">SING2019-196</strain>
    </source>
</reference>
<comment type="caution">
    <text evidence="2">The sequence shown here is derived from an EMBL/GenBank/DDBJ whole genome shotgun (WGS) entry which is preliminary data.</text>
</comment>
<dbReference type="GO" id="GO:0016788">
    <property type="term" value="F:hydrolase activity, acting on ester bonds"/>
    <property type="evidence" value="ECO:0007669"/>
    <property type="project" value="InterPro"/>
</dbReference>
<name>A0AAD3XNB6_NEPGR</name>
<dbReference type="Pfam" id="PF00657">
    <property type="entry name" value="Lipase_GDSL"/>
    <property type="match status" value="1"/>
</dbReference>
<protein>
    <recommendedName>
        <fullName evidence="4">GDSL esterase/lipase</fullName>
    </recommendedName>
</protein>
<gene>
    <name evidence="2" type="ORF">Nepgr_013058</name>
</gene>
<comment type="similarity">
    <text evidence="1">Belongs to the 'GDSL' lipolytic enzyme family.</text>
</comment>
<sequence>MTAKFKNPKERTCLDDQNSDAELYNLKLQKLLPHIQASLTGSRIVYADIYKPLMDLISHPQRHDIEVIDRGCCGTGYFETGGLCNWITPTYKNASEFVFWDSVHPTESSYQYIYAYLMREIGPKLMNDENLLGDQPLLGSCTYTLH</sequence>
<evidence type="ECO:0000313" key="3">
    <source>
        <dbReference type="Proteomes" id="UP001279734"/>
    </source>
</evidence>
<evidence type="ECO:0000313" key="2">
    <source>
        <dbReference type="EMBL" id="GMH11217.1"/>
    </source>
</evidence>
<organism evidence="2 3">
    <name type="scientific">Nepenthes gracilis</name>
    <name type="common">Slender pitcher plant</name>
    <dbReference type="NCBI Taxonomy" id="150966"/>
    <lineage>
        <taxon>Eukaryota</taxon>
        <taxon>Viridiplantae</taxon>
        <taxon>Streptophyta</taxon>
        <taxon>Embryophyta</taxon>
        <taxon>Tracheophyta</taxon>
        <taxon>Spermatophyta</taxon>
        <taxon>Magnoliopsida</taxon>
        <taxon>eudicotyledons</taxon>
        <taxon>Gunneridae</taxon>
        <taxon>Pentapetalae</taxon>
        <taxon>Caryophyllales</taxon>
        <taxon>Nepenthaceae</taxon>
        <taxon>Nepenthes</taxon>
    </lineage>
</organism>
<evidence type="ECO:0000256" key="1">
    <source>
        <dbReference type="ARBA" id="ARBA00008668"/>
    </source>
</evidence>
<dbReference type="Gene3D" id="3.40.50.1110">
    <property type="entry name" value="SGNH hydrolase"/>
    <property type="match status" value="1"/>
</dbReference>
<accession>A0AAD3XNB6</accession>
<keyword evidence="3" id="KW-1185">Reference proteome</keyword>